<dbReference type="InterPro" id="IPR056463">
    <property type="entry name" value="DUF7373_C"/>
</dbReference>
<dbReference type="EMBL" id="BAABJM010000008">
    <property type="protein sequence ID" value="GAA5067436.1"/>
    <property type="molecule type" value="Genomic_DNA"/>
</dbReference>
<name>A0ABP9KZG9_9NOCA</name>
<keyword evidence="6" id="KW-1185">Reference proteome</keyword>
<dbReference type="Proteomes" id="UP001500603">
    <property type="component" value="Unassembled WGS sequence"/>
</dbReference>
<proteinExistence type="predicted"/>
<sequence>MNRKLWPAVLLAVALTATGCANTIAGTPGPGMTPVDMSGLRTGAQATEPTEYEMHTVDGAKDVRLVEARRMLNFLVHPFDVDSEISTLGFVRLIVDPYSMTADGAFPEAYRPVAEKFDIVAGAYVSRTNGSLRNTKKLIISTLRFPTEAASRGAVEEFDRVAREQGERHPVPVTGYPDAHSSSGDDRAVLSFQAHGPYVVVTNAGVPQPDPGALGELVRKTLDKQLPALDAQQPIPLDDVLDLPIDPDGIMRRAAPTATDYTDPFFDKKDFGPFEPEGVLHFERNPVRVRQAFESGGVDLVGRRASTVYRTRDLAASFALQNALVIADRNDEEMDPPPGLPDVRCLLLDQRDDNRQYNDFCVVVYGRYVAVVYSSKFDATGSDQRLMERTAAQYEILAKSDG</sequence>
<evidence type="ECO:0000313" key="6">
    <source>
        <dbReference type="Proteomes" id="UP001500603"/>
    </source>
</evidence>
<protein>
    <submittedName>
        <fullName evidence="5">Uncharacterized protein</fullName>
    </submittedName>
</protein>
<keyword evidence="2" id="KW-0732">Signal</keyword>
<feature type="domain" description="DUF7373" evidence="3">
    <location>
        <begin position="57"/>
        <end position="245"/>
    </location>
</feature>
<evidence type="ECO:0000259" key="3">
    <source>
        <dbReference type="Pfam" id="PF24088"/>
    </source>
</evidence>
<feature type="domain" description="DUF7373" evidence="4">
    <location>
        <begin position="251"/>
        <end position="400"/>
    </location>
</feature>
<comment type="caution">
    <text evidence="5">The sequence shown here is derived from an EMBL/GenBank/DDBJ whole genome shotgun (WGS) entry which is preliminary data.</text>
</comment>
<evidence type="ECO:0000256" key="1">
    <source>
        <dbReference type="SAM" id="MobiDB-lite"/>
    </source>
</evidence>
<evidence type="ECO:0000256" key="2">
    <source>
        <dbReference type="SAM" id="SignalP"/>
    </source>
</evidence>
<dbReference type="RefSeq" id="WP_345499305.1">
    <property type="nucleotide sequence ID" value="NZ_BAABJM010000008.1"/>
</dbReference>
<feature type="chain" id="PRO_5046024500" evidence="2">
    <location>
        <begin position="26"/>
        <end position="402"/>
    </location>
</feature>
<feature type="region of interest" description="Disordered" evidence="1">
    <location>
        <begin position="164"/>
        <end position="184"/>
    </location>
</feature>
<dbReference type="Pfam" id="PF24092">
    <property type="entry name" value="DUF7373_C"/>
    <property type="match status" value="1"/>
</dbReference>
<reference evidence="6" key="1">
    <citation type="journal article" date="2019" name="Int. J. Syst. Evol. Microbiol.">
        <title>The Global Catalogue of Microorganisms (GCM) 10K type strain sequencing project: providing services to taxonomists for standard genome sequencing and annotation.</title>
        <authorList>
            <consortium name="The Broad Institute Genomics Platform"/>
            <consortium name="The Broad Institute Genome Sequencing Center for Infectious Disease"/>
            <person name="Wu L."/>
            <person name="Ma J."/>
        </authorList>
    </citation>
    <scope>NUCLEOTIDE SEQUENCE [LARGE SCALE GENOMIC DNA]</scope>
    <source>
        <strain evidence="6">JCM 18298</strain>
    </source>
</reference>
<dbReference type="Pfam" id="PF24088">
    <property type="entry name" value="DUF7373"/>
    <property type="match status" value="1"/>
</dbReference>
<gene>
    <name evidence="5" type="ORF">GCM10023318_56550</name>
</gene>
<dbReference type="PROSITE" id="PS51257">
    <property type="entry name" value="PROKAR_LIPOPROTEIN"/>
    <property type="match status" value="1"/>
</dbReference>
<feature type="signal peptide" evidence="2">
    <location>
        <begin position="1"/>
        <end position="25"/>
    </location>
</feature>
<dbReference type="InterPro" id="IPR055797">
    <property type="entry name" value="DUF7373"/>
</dbReference>
<accession>A0ABP9KZG9</accession>
<evidence type="ECO:0000313" key="5">
    <source>
        <dbReference type="EMBL" id="GAA5067436.1"/>
    </source>
</evidence>
<organism evidence="5 6">
    <name type="scientific">Nocardia callitridis</name>
    <dbReference type="NCBI Taxonomy" id="648753"/>
    <lineage>
        <taxon>Bacteria</taxon>
        <taxon>Bacillati</taxon>
        <taxon>Actinomycetota</taxon>
        <taxon>Actinomycetes</taxon>
        <taxon>Mycobacteriales</taxon>
        <taxon>Nocardiaceae</taxon>
        <taxon>Nocardia</taxon>
    </lineage>
</organism>
<evidence type="ECO:0000259" key="4">
    <source>
        <dbReference type="Pfam" id="PF24092"/>
    </source>
</evidence>